<dbReference type="PRINTS" id="PR00385">
    <property type="entry name" value="P450"/>
</dbReference>
<keyword evidence="4" id="KW-0812">Transmembrane</keyword>
<dbReference type="PANTHER" id="PTHR47947:SF62">
    <property type="entry name" value="CYTOCHROME P450, FAMILY 81, SUBFAMILY D, POLYPEPTIDE 5"/>
    <property type="match status" value="1"/>
</dbReference>
<evidence type="ECO:0000256" key="10">
    <source>
        <dbReference type="PIRSR" id="PIRSR602401-1"/>
    </source>
</evidence>
<dbReference type="FunFam" id="1.10.630.10:FF:000026">
    <property type="entry name" value="Cytochrome P450 82C4"/>
    <property type="match status" value="1"/>
</dbReference>
<evidence type="ECO:0008006" key="15">
    <source>
        <dbReference type="Google" id="ProtNLM"/>
    </source>
</evidence>
<evidence type="ECO:0000313" key="14">
    <source>
        <dbReference type="Proteomes" id="UP001327560"/>
    </source>
</evidence>
<evidence type="ECO:0000256" key="5">
    <source>
        <dbReference type="ARBA" id="ARBA00022723"/>
    </source>
</evidence>
<dbReference type="GO" id="GO:0004497">
    <property type="term" value="F:monooxygenase activity"/>
    <property type="evidence" value="ECO:0007669"/>
    <property type="project" value="UniProtKB-KW"/>
</dbReference>
<dbReference type="InterPro" id="IPR050651">
    <property type="entry name" value="Plant_Cytochrome_P450_Monoox"/>
</dbReference>
<comment type="subcellular location">
    <subcellularLocation>
        <location evidence="1">Membrane</location>
        <topology evidence="1">Single-pass membrane protein</topology>
    </subcellularLocation>
</comment>
<feature type="binding site" description="axial binding residue" evidence="10">
    <location>
        <position position="447"/>
    </location>
    <ligand>
        <name>heme</name>
        <dbReference type="ChEBI" id="CHEBI:30413"/>
    </ligand>
    <ligandPart>
        <name>Fe</name>
        <dbReference type="ChEBI" id="CHEBI:18248"/>
    </ligandPart>
</feature>
<evidence type="ECO:0000256" key="6">
    <source>
        <dbReference type="ARBA" id="ARBA00022989"/>
    </source>
</evidence>
<evidence type="ECO:0000256" key="4">
    <source>
        <dbReference type="ARBA" id="ARBA00022692"/>
    </source>
</evidence>
<protein>
    <recommendedName>
        <fullName evidence="15">Cytochrome P450</fullName>
    </recommendedName>
</protein>
<keyword evidence="11" id="KW-0503">Monooxygenase</keyword>
<keyword evidence="9" id="KW-0472">Membrane</keyword>
<keyword evidence="8 10" id="KW-0408">Iron</keyword>
<evidence type="ECO:0000256" key="12">
    <source>
        <dbReference type="SAM" id="Coils"/>
    </source>
</evidence>
<evidence type="ECO:0000256" key="1">
    <source>
        <dbReference type="ARBA" id="ARBA00004167"/>
    </source>
</evidence>
<proteinExistence type="inferred from homology"/>
<comment type="similarity">
    <text evidence="2 11">Belongs to the cytochrome P450 family.</text>
</comment>
<evidence type="ECO:0000256" key="11">
    <source>
        <dbReference type="RuleBase" id="RU000461"/>
    </source>
</evidence>
<dbReference type="InterPro" id="IPR001128">
    <property type="entry name" value="Cyt_P450"/>
</dbReference>
<dbReference type="InterPro" id="IPR002401">
    <property type="entry name" value="Cyt_P450_E_grp-I"/>
</dbReference>
<evidence type="ECO:0000256" key="9">
    <source>
        <dbReference type="ARBA" id="ARBA00023136"/>
    </source>
</evidence>
<dbReference type="GO" id="GO:0005506">
    <property type="term" value="F:iron ion binding"/>
    <property type="evidence" value="ECO:0007669"/>
    <property type="project" value="InterPro"/>
</dbReference>
<dbReference type="PRINTS" id="PR00463">
    <property type="entry name" value="EP450I"/>
</dbReference>
<dbReference type="EMBL" id="CP136897">
    <property type="protein sequence ID" value="WOL17657.1"/>
    <property type="molecule type" value="Genomic_DNA"/>
</dbReference>
<keyword evidence="6" id="KW-1133">Transmembrane helix</keyword>
<dbReference type="Pfam" id="PF00067">
    <property type="entry name" value="p450"/>
    <property type="match status" value="1"/>
</dbReference>
<keyword evidence="3 10" id="KW-0349">Heme</keyword>
<evidence type="ECO:0000256" key="3">
    <source>
        <dbReference type="ARBA" id="ARBA00022617"/>
    </source>
</evidence>
<accession>A0AAQ3L662</accession>
<dbReference type="SUPFAM" id="SSF48264">
    <property type="entry name" value="Cytochrome P450"/>
    <property type="match status" value="1"/>
</dbReference>
<reference evidence="13 14" key="1">
    <citation type="submission" date="2023-10" db="EMBL/GenBank/DDBJ databases">
        <title>Chromosome-scale genome assembly provides insights into flower coloration mechanisms of Canna indica.</title>
        <authorList>
            <person name="Li C."/>
        </authorList>
    </citation>
    <scope>NUCLEOTIDE SEQUENCE [LARGE SCALE GENOMIC DNA]</scope>
    <source>
        <tissue evidence="13">Flower</tissue>
    </source>
</reference>
<dbReference type="Proteomes" id="UP001327560">
    <property type="component" value="Chromosome 8"/>
</dbReference>
<feature type="coiled-coil region" evidence="12">
    <location>
        <begin position="232"/>
        <end position="259"/>
    </location>
</feature>
<keyword evidence="5 10" id="KW-0479">Metal-binding</keyword>
<keyword evidence="14" id="KW-1185">Reference proteome</keyword>
<dbReference type="AlphaFoldDB" id="A0AAQ3L662"/>
<comment type="cofactor">
    <cofactor evidence="10">
        <name>heme</name>
        <dbReference type="ChEBI" id="CHEBI:30413"/>
    </cofactor>
</comment>
<keyword evidence="7 11" id="KW-0560">Oxidoreductase</keyword>
<dbReference type="InterPro" id="IPR017972">
    <property type="entry name" value="Cyt_P450_CS"/>
</dbReference>
<evidence type="ECO:0000313" key="13">
    <source>
        <dbReference type="EMBL" id="WOL17657.1"/>
    </source>
</evidence>
<evidence type="ECO:0000256" key="8">
    <source>
        <dbReference type="ARBA" id="ARBA00023004"/>
    </source>
</evidence>
<evidence type="ECO:0000256" key="2">
    <source>
        <dbReference type="ARBA" id="ARBA00010617"/>
    </source>
</evidence>
<dbReference type="GO" id="GO:0016020">
    <property type="term" value="C:membrane"/>
    <property type="evidence" value="ECO:0007669"/>
    <property type="project" value="UniProtKB-SubCell"/>
</dbReference>
<dbReference type="GO" id="GO:0016705">
    <property type="term" value="F:oxidoreductase activity, acting on paired donors, with incorporation or reduction of molecular oxygen"/>
    <property type="evidence" value="ECO:0007669"/>
    <property type="project" value="InterPro"/>
</dbReference>
<evidence type="ECO:0000256" key="7">
    <source>
        <dbReference type="ARBA" id="ARBA00023002"/>
    </source>
</evidence>
<dbReference type="GO" id="GO:0020037">
    <property type="term" value="F:heme binding"/>
    <property type="evidence" value="ECO:0007669"/>
    <property type="project" value="InterPro"/>
</dbReference>
<gene>
    <name evidence="13" type="ORF">Cni_G26450</name>
</gene>
<sequence>MSALMWGSCSSYALFSFHLLLLVFKLLLQVLGFGVTAAKSLKLLPLPVIGHLHLLRGPLHRSLASLSARCGSAALLRFGSRPVLVVFSAAAVEECFTTNDICFSNRPLLLSGVHFNYNGTTLATVPYGPEWRNLRRIAALPLFSSARLSALAPLRAAHVHSLLRSLSRGDGFHRVEIRPRLVELLLNTLMEMVVGKRHGDGKRFARIVEEAFHLSGTAEPEDFLPFLRLLGVSKVNKRMQRLQKEIDGLLQEMVDERRRKKMEGEKERGDHDGKETLVDVLLSMQEMEPKYYTDIIIKGMIEIMILAGTDTTAVTIEWAMALLLNHPDVMRKLHDEIETFVGHQRLVSDSDLPNLVYLNNVIKETLRLFPPGPLLVPRESTTECRIAGISVPRGTMLLVNAYKVHRDPELWKDPTQFKPDRFERTTTKGVKGEGYRFVPFGGGRRRCPGEAMALRSIKLTLVSLIQCFEWKRVGEEEVDLSEGEGLTVPMATPLQALYMPRPAMIDVLSLL</sequence>
<keyword evidence="12" id="KW-0175">Coiled coil</keyword>
<dbReference type="PROSITE" id="PS00086">
    <property type="entry name" value="CYTOCHROME_P450"/>
    <property type="match status" value="1"/>
</dbReference>
<dbReference type="Gene3D" id="1.10.630.10">
    <property type="entry name" value="Cytochrome P450"/>
    <property type="match status" value="1"/>
</dbReference>
<dbReference type="InterPro" id="IPR036396">
    <property type="entry name" value="Cyt_P450_sf"/>
</dbReference>
<name>A0AAQ3L662_9LILI</name>
<dbReference type="PANTHER" id="PTHR47947">
    <property type="entry name" value="CYTOCHROME P450 82C3-RELATED"/>
    <property type="match status" value="1"/>
</dbReference>
<organism evidence="13 14">
    <name type="scientific">Canna indica</name>
    <name type="common">Indian-shot</name>
    <dbReference type="NCBI Taxonomy" id="4628"/>
    <lineage>
        <taxon>Eukaryota</taxon>
        <taxon>Viridiplantae</taxon>
        <taxon>Streptophyta</taxon>
        <taxon>Embryophyta</taxon>
        <taxon>Tracheophyta</taxon>
        <taxon>Spermatophyta</taxon>
        <taxon>Magnoliopsida</taxon>
        <taxon>Liliopsida</taxon>
        <taxon>Zingiberales</taxon>
        <taxon>Cannaceae</taxon>
        <taxon>Canna</taxon>
    </lineage>
</organism>